<feature type="region of interest" description="Disordered" evidence="6">
    <location>
        <begin position="496"/>
        <end position="515"/>
    </location>
</feature>
<dbReference type="InterPro" id="IPR016161">
    <property type="entry name" value="Ald_DH/histidinol_DH"/>
</dbReference>
<accession>A0A371D6I1</accession>
<evidence type="ECO:0000313" key="8">
    <source>
        <dbReference type="EMBL" id="RDX48153.1"/>
    </source>
</evidence>
<protein>
    <submittedName>
        <fullName evidence="8">Aldehyde dehydrogenase</fullName>
    </submittedName>
</protein>
<evidence type="ECO:0000256" key="1">
    <source>
        <dbReference type="ARBA" id="ARBA00009986"/>
    </source>
</evidence>
<dbReference type="EMBL" id="KZ857413">
    <property type="protein sequence ID" value="RDX48153.1"/>
    <property type="molecule type" value="Genomic_DNA"/>
</dbReference>
<comment type="similarity">
    <text evidence="1 5">Belongs to the aldehyde dehydrogenase family.</text>
</comment>
<evidence type="ECO:0000256" key="2">
    <source>
        <dbReference type="ARBA" id="ARBA00023002"/>
    </source>
</evidence>
<dbReference type="InterPro" id="IPR016162">
    <property type="entry name" value="Ald_DH_N"/>
</dbReference>
<dbReference type="OrthoDB" id="310895at2759"/>
<feature type="active site" evidence="4">
    <location>
        <position position="255"/>
    </location>
</feature>
<reference evidence="8 9" key="1">
    <citation type="journal article" date="2018" name="Biotechnol. Biofuels">
        <title>Integrative visual omics of the white-rot fungus Polyporus brumalis exposes the biotechnological potential of its oxidative enzymes for delignifying raw plant biomass.</title>
        <authorList>
            <person name="Miyauchi S."/>
            <person name="Rancon A."/>
            <person name="Drula E."/>
            <person name="Hage H."/>
            <person name="Chaduli D."/>
            <person name="Favel A."/>
            <person name="Grisel S."/>
            <person name="Henrissat B."/>
            <person name="Herpoel-Gimbert I."/>
            <person name="Ruiz-Duenas F.J."/>
            <person name="Chevret D."/>
            <person name="Hainaut M."/>
            <person name="Lin J."/>
            <person name="Wang M."/>
            <person name="Pangilinan J."/>
            <person name="Lipzen A."/>
            <person name="Lesage-Meessen L."/>
            <person name="Navarro D."/>
            <person name="Riley R."/>
            <person name="Grigoriev I.V."/>
            <person name="Zhou S."/>
            <person name="Raouche S."/>
            <person name="Rosso M.N."/>
        </authorList>
    </citation>
    <scope>NUCLEOTIDE SEQUENCE [LARGE SCALE GENOMIC DNA]</scope>
    <source>
        <strain evidence="8 9">BRFM 1820</strain>
    </source>
</reference>
<feature type="domain" description="Aldehyde dehydrogenase" evidence="7">
    <location>
        <begin position="14"/>
        <end position="467"/>
    </location>
</feature>
<evidence type="ECO:0000259" key="7">
    <source>
        <dbReference type="Pfam" id="PF00171"/>
    </source>
</evidence>
<dbReference type="InterPro" id="IPR015590">
    <property type="entry name" value="Aldehyde_DH_dom"/>
</dbReference>
<dbReference type="Gene3D" id="3.40.309.10">
    <property type="entry name" value="Aldehyde Dehydrogenase, Chain A, domain 2"/>
    <property type="match status" value="1"/>
</dbReference>
<evidence type="ECO:0000256" key="3">
    <source>
        <dbReference type="ARBA" id="ARBA00023027"/>
    </source>
</evidence>
<dbReference type="Gene3D" id="3.40.605.10">
    <property type="entry name" value="Aldehyde Dehydrogenase, Chain A, domain 1"/>
    <property type="match status" value="1"/>
</dbReference>
<dbReference type="STRING" id="139420.A0A371D6I1"/>
<dbReference type="Proteomes" id="UP000256964">
    <property type="component" value="Unassembled WGS sequence"/>
</dbReference>
<dbReference type="SUPFAM" id="SSF53720">
    <property type="entry name" value="ALDH-like"/>
    <property type="match status" value="1"/>
</dbReference>
<dbReference type="AlphaFoldDB" id="A0A371D6I1"/>
<dbReference type="PANTHER" id="PTHR42986">
    <property type="entry name" value="BENZALDEHYDE DEHYDROGENASE YFMT"/>
    <property type="match status" value="1"/>
</dbReference>
<sequence length="515" mass="54838">MPLPFTPLYIDGQWRPASTGASFEVRNPTTGQVVGTAASASAEDCAAAVDAAARAFTTWEHTPLMVKRDVFLRAADILATDKYREKVATIPAEEVSATEDMLPFNYLAQTGFLRNYASMAMNMKGEAFPSIVPGGRVMAQRRAFGVVFGIAPWNAPTGLTIRAIAVPIICGNTVVLKCSEESPRTQAIIAELFEEAGLPKGVLNFISMSREDSPARTAEIIAHPLVRKISFTGSDHVGKIIAAEAAKYLKPCILELGGKAPVVVLDDADIPRAARAITSSALLNSGQVCMSTERVIVQQGAAPTLVQELTALFKQAKAGDTKTESSAVLDALFTDKSAENVVGMIKEAVSNGATLILGDLSRRGAVVQPHILMNVRPGMRLWERESFGPVVVVAVVDTIDEAVELANSSEYSMSAGLWTRDVHAALDVSARIRAYCTNINGPTIHGEPLRTLGGMGGASGYGHFNIDDWTQLRLTVLHPAKEPPYPVVSRLGSIAQTTTNGTGDRVVSNANGTTH</sequence>
<proteinExistence type="inferred from homology"/>
<evidence type="ECO:0000313" key="9">
    <source>
        <dbReference type="Proteomes" id="UP000256964"/>
    </source>
</evidence>
<dbReference type="Pfam" id="PF00171">
    <property type="entry name" value="Aldedh"/>
    <property type="match status" value="1"/>
</dbReference>
<name>A0A371D6I1_9APHY</name>
<keyword evidence="2 5" id="KW-0560">Oxidoreductase</keyword>
<evidence type="ECO:0000256" key="5">
    <source>
        <dbReference type="RuleBase" id="RU003345"/>
    </source>
</evidence>
<dbReference type="PANTHER" id="PTHR42986:SF1">
    <property type="entry name" value="BENZALDEHYDE DEHYDROGENASE YFMT"/>
    <property type="match status" value="1"/>
</dbReference>
<dbReference type="FunFam" id="3.40.605.10:FF:000063">
    <property type="entry name" value="Succinate-semialdehyde dehydrogenase, mitochondrial"/>
    <property type="match status" value="1"/>
</dbReference>
<keyword evidence="9" id="KW-1185">Reference proteome</keyword>
<gene>
    <name evidence="8" type="ORF">OH76DRAFT_1405073</name>
</gene>
<dbReference type="InterPro" id="IPR029510">
    <property type="entry name" value="Ald_DH_CS_GLU"/>
</dbReference>
<dbReference type="InterPro" id="IPR016163">
    <property type="entry name" value="Ald_DH_C"/>
</dbReference>
<dbReference type="PROSITE" id="PS00687">
    <property type="entry name" value="ALDEHYDE_DEHYDR_GLU"/>
    <property type="match status" value="1"/>
</dbReference>
<organism evidence="8 9">
    <name type="scientific">Lentinus brumalis</name>
    <dbReference type="NCBI Taxonomy" id="2498619"/>
    <lineage>
        <taxon>Eukaryota</taxon>
        <taxon>Fungi</taxon>
        <taxon>Dikarya</taxon>
        <taxon>Basidiomycota</taxon>
        <taxon>Agaricomycotina</taxon>
        <taxon>Agaricomycetes</taxon>
        <taxon>Polyporales</taxon>
        <taxon>Polyporaceae</taxon>
        <taxon>Lentinus</taxon>
    </lineage>
</organism>
<evidence type="ECO:0000256" key="4">
    <source>
        <dbReference type="PROSITE-ProRule" id="PRU10007"/>
    </source>
</evidence>
<keyword evidence="3" id="KW-0520">NAD</keyword>
<evidence type="ECO:0000256" key="6">
    <source>
        <dbReference type="SAM" id="MobiDB-lite"/>
    </source>
</evidence>
<dbReference type="GO" id="GO:0016620">
    <property type="term" value="F:oxidoreductase activity, acting on the aldehyde or oxo group of donors, NAD or NADP as acceptor"/>
    <property type="evidence" value="ECO:0007669"/>
    <property type="project" value="InterPro"/>
</dbReference>